<dbReference type="RefSeq" id="WP_149160414.1">
    <property type="nucleotide sequence ID" value="NZ_CP043505.1"/>
</dbReference>
<dbReference type="PANTHER" id="PTHR30472:SF25">
    <property type="entry name" value="ABC TRANSPORTER PERMEASE PROTEIN MJ0876-RELATED"/>
    <property type="match status" value="1"/>
</dbReference>
<keyword evidence="11" id="KW-1185">Reference proteome</keyword>
<feature type="compositionally biased region" description="Basic and acidic residues" evidence="8">
    <location>
        <begin position="29"/>
        <end position="52"/>
    </location>
</feature>
<feature type="compositionally biased region" description="Low complexity" evidence="8">
    <location>
        <begin position="53"/>
        <end position="65"/>
    </location>
</feature>
<dbReference type="CDD" id="cd06550">
    <property type="entry name" value="TM_ABC_iron-siderophores_like"/>
    <property type="match status" value="1"/>
</dbReference>
<feature type="transmembrane region" description="Helical" evidence="9">
    <location>
        <begin position="206"/>
        <end position="227"/>
    </location>
</feature>
<evidence type="ECO:0000256" key="4">
    <source>
        <dbReference type="ARBA" id="ARBA00022475"/>
    </source>
</evidence>
<evidence type="ECO:0000256" key="7">
    <source>
        <dbReference type="ARBA" id="ARBA00023136"/>
    </source>
</evidence>
<evidence type="ECO:0000256" key="2">
    <source>
        <dbReference type="ARBA" id="ARBA00007935"/>
    </source>
</evidence>
<comment type="subcellular location">
    <subcellularLocation>
        <location evidence="1">Cell membrane</location>
        <topology evidence="1">Multi-pass membrane protein</topology>
    </subcellularLocation>
</comment>
<evidence type="ECO:0000256" key="3">
    <source>
        <dbReference type="ARBA" id="ARBA00022448"/>
    </source>
</evidence>
<evidence type="ECO:0000313" key="10">
    <source>
        <dbReference type="EMBL" id="QEO14393.1"/>
    </source>
</evidence>
<sequence>MLWTARSSGTAQIEPALVGSRIEPSGAERSGDRVVEREPDRVVEREPDRVGEDPAPSARNPPRSALSHRTPVSEGKLRWARRHPRTTIVAGGVVAILALLWATSVGASDASIVDVARSIWLVLTGAEAPEPYIGAHNVIMQLRIPRTLLAFLAGAVLTVAGIVLQGLLRNDLVSPYTLGVSPAAAFGASLVILLARDSAAGTDWLITLSAIFFALLASVLVLSLGAVRKMAIVTLVLLGIAFTQLFDAFTDTFKLIADENTLSEIVHWAYGSVNGASWGQVAIVGVALLFGFPYFQGHAKRLNAIAFVGDDTATSLGVNVPVLRGLHIGIAVVLTAIVVSFVGVVGFIGLVGPHIARFIIGSDHRYLYVFGVIVGGTLLVAADVVGKVIMPPTIIPLGIVIAFIGVPLFLHLVIRGGGARS</sequence>
<dbReference type="Proteomes" id="UP000324678">
    <property type="component" value="Chromosome"/>
</dbReference>
<dbReference type="Gene3D" id="1.10.3470.10">
    <property type="entry name" value="ABC transporter involved in vitamin B12 uptake, BtuC"/>
    <property type="match status" value="1"/>
</dbReference>
<feature type="region of interest" description="Disordered" evidence="8">
    <location>
        <begin position="1"/>
        <end position="76"/>
    </location>
</feature>
<evidence type="ECO:0000256" key="5">
    <source>
        <dbReference type="ARBA" id="ARBA00022692"/>
    </source>
</evidence>
<dbReference type="EMBL" id="CP043505">
    <property type="protein sequence ID" value="QEO14393.1"/>
    <property type="molecule type" value="Genomic_DNA"/>
</dbReference>
<feature type="transmembrane region" description="Helical" evidence="9">
    <location>
        <begin position="394"/>
        <end position="414"/>
    </location>
</feature>
<dbReference type="GO" id="GO:0033214">
    <property type="term" value="P:siderophore-iron import into cell"/>
    <property type="evidence" value="ECO:0007669"/>
    <property type="project" value="TreeGrafter"/>
</dbReference>
<dbReference type="GO" id="GO:0022857">
    <property type="term" value="F:transmembrane transporter activity"/>
    <property type="evidence" value="ECO:0007669"/>
    <property type="project" value="InterPro"/>
</dbReference>
<proteinExistence type="inferred from homology"/>
<feature type="transmembrane region" description="Helical" evidence="9">
    <location>
        <begin position="277"/>
        <end position="295"/>
    </location>
</feature>
<name>A0A5C1YE76_9MICO</name>
<dbReference type="AlphaFoldDB" id="A0A5C1YE76"/>
<feature type="transmembrane region" description="Helical" evidence="9">
    <location>
        <begin position="365"/>
        <end position="382"/>
    </location>
</feature>
<dbReference type="Pfam" id="PF01032">
    <property type="entry name" value="FecCD"/>
    <property type="match status" value="1"/>
</dbReference>
<evidence type="ECO:0000256" key="1">
    <source>
        <dbReference type="ARBA" id="ARBA00004651"/>
    </source>
</evidence>
<accession>A0A5C1YE76</accession>
<reference evidence="10 11" key="1">
    <citation type="submission" date="2019-09" db="EMBL/GenBank/DDBJ databases">
        <title>Genome sequencing of strain KACC 19306.</title>
        <authorList>
            <person name="Heo J."/>
            <person name="Kim S.-J."/>
            <person name="Kim J.-S."/>
            <person name="Hong S.-B."/>
            <person name="Kwon S.-W."/>
        </authorList>
    </citation>
    <scope>NUCLEOTIDE SEQUENCE [LARGE SCALE GENOMIC DNA]</scope>
    <source>
        <strain evidence="10 11">KACC 19306</strain>
    </source>
</reference>
<dbReference type="InterPro" id="IPR000522">
    <property type="entry name" value="ABC_transptr_permease_BtuC"/>
</dbReference>
<dbReference type="GO" id="GO:0005886">
    <property type="term" value="C:plasma membrane"/>
    <property type="evidence" value="ECO:0007669"/>
    <property type="project" value="UniProtKB-SubCell"/>
</dbReference>
<feature type="transmembrane region" description="Helical" evidence="9">
    <location>
        <begin position="234"/>
        <end position="257"/>
    </location>
</feature>
<dbReference type="InterPro" id="IPR037294">
    <property type="entry name" value="ABC_BtuC-like"/>
</dbReference>
<dbReference type="SUPFAM" id="SSF81345">
    <property type="entry name" value="ABC transporter involved in vitamin B12 uptake, BtuC"/>
    <property type="match status" value="1"/>
</dbReference>
<feature type="transmembrane region" description="Helical" evidence="9">
    <location>
        <begin position="175"/>
        <end position="194"/>
    </location>
</feature>
<feature type="transmembrane region" description="Helical" evidence="9">
    <location>
        <begin position="86"/>
        <end position="107"/>
    </location>
</feature>
<dbReference type="OrthoDB" id="9782305at2"/>
<evidence type="ECO:0000256" key="9">
    <source>
        <dbReference type="SAM" id="Phobius"/>
    </source>
</evidence>
<dbReference type="PANTHER" id="PTHR30472">
    <property type="entry name" value="FERRIC ENTEROBACTIN TRANSPORT SYSTEM PERMEASE PROTEIN"/>
    <property type="match status" value="1"/>
</dbReference>
<organism evidence="10 11">
    <name type="scientific">Agromyces intestinalis</name>
    <dbReference type="NCBI Taxonomy" id="2592652"/>
    <lineage>
        <taxon>Bacteria</taxon>
        <taxon>Bacillati</taxon>
        <taxon>Actinomycetota</taxon>
        <taxon>Actinomycetes</taxon>
        <taxon>Micrococcales</taxon>
        <taxon>Microbacteriaceae</taxon>
        <taxon>Agromyces</taxon>
    </lineage>
</organism>
<gene>
    <name evidence="10" type="ORF">FLP10_08140</name>
</gene>
<evidence type="ECO:0000256" key="8">
    <source>
        <dbReference type="SAM" id="MobiDB-lite"/>
    </source>
</evidence>
<feature type="compositionally biased region" description="Polar residues" evidence="8">
    <location>
        <begin position="1"/>
        <end position="11"/>
    </location>
</feature>
<keyword evidence="7 9" id="KW-0472">Membrane</keyword>
<feature type="transmembrane region" description="Helical" evidence="9">
    <location>
        <begin position="148"/>
        <end position="168"/>
    </location>
</feature>
<keyword evidence="4" id="KW-1003">Cell membrane</keyword>
<keyword evidence="6 9" id="KW-1133">Transmembrane helix</keyword>
<evidence type="ECO:0000256" key="6">
    <source>
        <dbReference type="ARBA" id="ARBA00022989"/>
    </source>
</evidence>
<dbReference type="KEGG" id="ail:FLP10_08140"/>
<comment type="similarity">
    <text evidence="2">Belongs to the binding-protein-dependent transport system permease family. FecCD subfamily.</text>
</comment>
<protein>
    <submittedName>
        <fullName evidence="10">Iron ABC transporter permease</fullName>
    </submittedName>
</protein>
<keyword evidence="3" id="KW-0813">Transport</keyword>
<keyword evidence="5 9" id="KW-0812">Transmembrane</keyword>
<feature type="transmembrane region" description="Helical" evidence="9">
    <location>
        <begin position="328"/>
        <end position="353"/>
    </location>
</feature>
<evidence type="ECO:0000313" key="11">
    <source>
        <dbReference type="Proteomes" id="UP000324678"/>
    </source>
</evidence>